<organism evidence="2 3">
    <name type="scientific">Rhizopogon vesiculosus</name>
    <dbReference type="NCBI Taxonomy" id="180088"/>
    <lineage>
        <taxon>Eukaryota</taxon>
        <taxon>Fungi</taxon>
        <taxon>Dikarya</taxon>
        <taxon>Basidiomycota</taxon>
        <taxon>Agaricomycotina</taxon>
        <taxon>Agaricomycetes</taxon>
        <taxon>Agaricomycetidae</taxon>
        <taxon>Boletales</taxon>
        <taxon>Suillineae</taxon>
        <taxon>Rhizopogonaceae</taxon>
        <taxon>Rhizopogon</taxon>
    </lineage>
</organism>
<dbReference type="AlphaFoldDB" id="A0A1J8R093"/>
<proteinExistence type="predicted"/>
<dbReference type="OrthoDB" id="2603147at2759"/>
<feature type="non-terminal residue" evidence="2">
    <location>
        <position position="172"/>
    </location>
</feature>
<comment type="caution">
    <text evidence="2">The sequence shown here is derived from an EMBL/GenBank/DDBJ whole genome shotgun (WGS) entry which is preliminary data.</text>
</comment>
<gene>
    <name evidence="2" type="ORF">AZE42_13560</name>
</gene>
<evidence type="ECO:0000313" key="3">
    <source>
        <dbReference type="Proteomes" id="UP000183567"/>
    </source>
</evidence>
<sequence>MRRVIERAIESMPINVVWDLILPIHMSSVLIVMAKRLGMPDLLLEMDGPGSSVALWIMEVNFSRAKNEGMSSIRRYAKECKDAQLITIIDVYESQHHKGPKDMSELTIAMEGRDLLTSKEWKVASDNPAFGSVMSLGTASVGKSLDHKPWLRHPDGEFCLDEMNSSSYYACA</sequence>
<protein>
    <submittedName>
        <fullName evidence="2">Uncharacterized protein</fullName>
    </submittedName>
</protein>
<accession>A0A1J8R093</accession>
<evidence type="ECO:0000256" key="1">
    <source>
        <dbReference type="SAM" id="Phobius"/>
    </source>
</evidence>
<dbReference type="EMBL" id="LVVM01001147">
    <property type="protein sequence ID" value="OJA19176.1"/>
    <property type="molecule type" value="Genomic_DNA"/>
</dbReference>
<keyword evidence="1" id="KW-0812">Transmembrane</keyword>
<name>A0A1J8R093_9AGAM</name>
<keyword evidence="1" id="KW-1133">Transmembrane helix</keyword>
<keyword evidence="1" id="KW-0472">Membrane</keyword>
<evidence type="ECO:0000313" key="2">
    <source>
        <dbReference type="EMBL" id="OJA19176.1"/>
    </source>
</evidence>
<dbReference type="Proteomes" id="UP000183567">
    <property type="component" value="Unassembled WGS sequence"/>
</dbReference>
<feature type="transmembrane region" description="Helical" evidence="1">
    <location>
        <begin position="12"/>
        <end position="34"/>
    </location>
</feature>
<keyword evidence="3" id="KW-1185">Reference proteome</keyword>
<reference evidence="2 3" key="1">
    <citation type="submission" date="2016-03" db="EMBL/GenBank/DDBJ databases">
        <title>Comparative genomics of the ectomycorrhizal sister species Rhizopogon vinicolor and Rhizopogon vesiculosus (Basidiomycota: Boletales) reveals a divergence of the mating type B locus.</title>
        <authorList>
            <person name="Mujic A.B."/>
            <person name="Kuo A."/>
            <person name="Tritt A."/>
            <person name="Lipzen A."/>
            <person name="Chen C."/>
            <person name="Johnson J."/>
            <person name="Sharma A."/>
            <person name="Barry K."/>
            <person name="Grigoriev I.V."/>
            <person name="Spatafora J.W."/>
        </authorList>
    </citation>
    <scope>NUCLEOTIDE SEQUENCE [LARGE SCALE GENOMIC DNA]</scope>
    <source>
        <strain evidence="2 3">AM-OR11-056</strain>
    </source>
</reference>